<dbReference type="RefSeq" id="WP_182368777.1">
    <property type="nucleotide sequence ID" value="NZ_CP059139.1"/>
</dbReference>
<protein>
    <submittedName>
        <fullName evidence="1">Uncharacterized protein</fullName>
    </submittedName>
</protein>
<name>A0A7G5DM33_9PSED</name>
<dbReference type="Proteomes" id="UP000515276">
    <property type="component" value="Chromosome"/>
</dbReference>
<keyword evidence="2" id="KW-1185">Reference proteome</keyword>
<reference evidence="1 2" key="1">
    <citation type="journal article" date="2020" name="G3 (Bethesda)">
        <title>CeMbio - The Caenorhabditis elegans Microbiome Resource.</title>
        <authorList>
            <person name="Dirksen P."/>
            <person name="Assie A."/>
            <person name="Zimmermann J."/>
            <person name="Zhang F."/>
            <person name="Tietje A.M."/>
            <person name="Marsh S.A."/>
            <person name="Felix M.A."/>
            <person name="Shapira M."/>
            <person name="Kaleta C."/>
            <person name="Schulenburg H."/>
            <person name="Samuel B."/>
        </authorList>
    </citation>
    <scope>NUCLEOTIDE SEQUENCE [LARGE SCALE GENOMIC DNA]</scope>
    <source>
        <strain evidence="1 2">MSPm1</strain>
    </source>
</reference>
<dbReference type="AlphaFoldDB" id="A0A7G5DM33"/>
<proteinExistence type="predicted"/>
<organism evidence="1 2">
    <name type="scientific">Pseudomonas berkeleyensis</name>
    <dbReference type="NCBI Taxonomy" id="2726956"/>
    <lineage>
        <taxon>Bacteria</taxon>
        <taxon>Pseudomonadati</taxon>
        <taxon>Pseudomonadota</taxon>
        <taxon>Gammaproteobacteria</taxon>
        <taxon>Pseudomonadales</taxon>
        <taxon>Pseudomonadaceae</taxon>
        <taxon>Pseudomonas</taxon>
    </lineage>
</organism>
<evidence type="ECO:0000313" key="1">
    <source>
        <dbReference type="EMBL" id="QMV62808.1"/>
    </source>
</evidence>
<dbReference type="EMBL" id="CP059139">
    <property type="protein sequence ID" value="QMV62808.1"/>
    <property type="molecule type" value="Genomic_DNA"/>
</dbReference>
<gene>
    <name evidence="1" type="ORF">HS968_22765</name>
</gene>
<accession>A0A7G5DM33</accession>
<evidence type="ECO:0000313" key="2">
    <source>
        <dbReference type="Proteomes" id="UP000515276"/>
    </source>
</evidence>
<sequence>MSTSIVEFTDNGQDFLHWVVDAEGVVIDSRPFQADVWKGLKVTNLAKLKAGSVIEYRHHGRAGCISHLVRSVVPVVPTEVAVRVNGIAGYVTSSIRGKKVSCTHSDEYAVQQLAKKLFPDRSSTVERVPFKADGHIHSKWRITPEGA</sequence>